<organism evidence="2 3">
    <name type="scientific">Meganyctiphanes norvegica</name>
    <name type="common">Northern krill</name>
    <name type="synonym">Thysanopoda norvegica</name>
    <dbReference type="NCBI Taxonomy" id="48144"/>
    <lineage>
        <taxon>Eukaryota</taxon>
        <taxon>Metazoa</taxon>
        <taxon>Ecdysozoa</taxon>
        <taxon>Arthropoda</taxon>
        <taxon>Crustacea</taxon>
        <taxon>Multicrustacea</taxon>
        <taxon>Malacostraca</taxon>
        <taxon>Eumalacostraca</taxon>
        <taxon>Eucarida</taxon>
        <taxon>Euphausiacea</taxon>
        <taxon>Euphausiidae</taxon>
        <taxon>Meganyctiphanes</taxon>
    </lineage>
</organism>
<sequence>MNHPRIFICMILSALCITAQSPDALLAITTACGHLDHDTCMDEAMVCIELLSEIQDKFKSTSAGISCAGEQGIGLFALIGAQGEGKTNKEVLRDAGADDETFRAIEKCVLISQGFANDSALIMHKVTDAFQEVIEGHLNDNATLLNATLEGINSCPEPPVNGIRDYSLCVTNACVTRAHEIEEELKTLEYKPVDNNQGNTAEVVRLDFFILTLCLLFYSNNEYFE</sequence>
<gene>
    <name evidence="2" type="ORF">MNOR_LOCUS22368</name>
</gene>
<dbReference type="AlphaFoldDB" id="A0AAV2RCG0"/>
<keyword evidence="3" id="KW-1185">Reference proteome</keyword>
<name>A0AAV2RCG0_MEGNR</name>
<keyword evidence="1" id="KW-0732">Signal</keyword>
<accession>A0AAV2RCG0</accession>
<evidence type="ECO:0008006" key="4">
    <source>
        <dbReference type="Google" id="ProtNLM"/>
    </source>
</evidence>
<protein>
    <recommendedName>
        <fullName evidence="4">Pectinesterase inhibitor domain-containing protein</fullName>
    </recommendedName>
</protein>
<reference evidence="2 3" key="1">
    <citation type="submission" date="2024-05" db="EMBL/GenBank/DDBJ databases">
        <authorList>
            <person name="Wallberg A."/>
        </authorList>
    </citation>
    <scope>NUCLEOTIDE SEQUENCE [LARGE SCALE GENOMIC DNA]</scope>
</reference>
<evidence type="ECO:0000313" key="3">
    <source>
        <dbReference type="Proteomes" id="UP001497623"/>
    </source>
</evidence>
<comment type="caution">
    <text evidence="2">The sequence shown here is derived from an EMBL/GenBank/DDBJ whole genome shotgun (WGS) entry which is preliminary data.</text>
</comment>
<dbReference type="Proteomes" id="UP001497623">
    <property type="component" value="Unassembled WGS sequence"/>
</dbReference>
<evidence type="ECO:0000313" key="2">
    <source>
        <dbReference type="EMBL" id="CAL4121197.1"/>
    </source>
</evidence>
<evidence type="ECO:0000256" key="1">
    <source>
        <dbReference type="SAM" id="SignalP"/>
    </source>
</evidence>
<dbReference type="EMBL" id="CAXKWB010018768">
    <property type="protein sequence ID" value="CAL4121197.1"/>
    <property type="molecule type" value="Genomic_DNA"/>
</dbReference>
<feature type="chain" id="PRO_5043920807" description="Pectinesterase inhibitor domain-containing protein" evidence="1">
    <location>
        <begin position="20"/>
        <end position="225"/>
    </location>
</feature>
<proteinExistence type="predicted"/>
<feature type="signal peptide" evidence="1">
    <location>
        <begin position="1"/>
        <end position="19"/>
    </location>
</feature>